<organism evidence="10 11">
    <name type="scientific">Acidimicrobium ferrooxidans (strain DSM 10331 / JCM 15462 / NBRC 103882 / ICP)</name>
    <dbReference type="NCBI Taxonomy" id="525909"/>
    <lineage>
        <taxon>Bacteria</taxon>
        <taxon>Bacillati</taxon>
        <taxon>Actinomycetota</taxon>
        <taxon>Acidimicrobiia</taxon>
        <taxon>Acidimicrobiales</taxon>
        <taxon>Acidimicrobiaceae</taxon>
        <taxon>Acidimicrobium</taxon>
    </lineage>
</organism>
<dbReference type="AlphaFoldDB" id="C7LYI3"/>
<dbReference type="PANTHER" id="PTHR30562:SF1">
    <property type="entry name" value="UVRABC SYSTEM PROTEIN C"/>
    <property type="match status" value="1"/>
</dbReference>
<gene>
    <name evidence="6" type="primary">uvrC</name>
    <name evidence="10" type="ordered locus">Afer_0845</name>
</gene>
<evidence type="ECO:0000259" key="7">
    <source>
        <dbReference type="PROSITE" id="PS50151"/>
    </source>
</evidence>
<dbReference type="RefSeq" id="WP_015798280.1">
    <property type="nucleotide sequence ID" value="NC_013124.1"/>
</dbReference>
<evidence type="ECO:0000313" key="11">
    <source>
        <dbReference type="Proteomes" id="UP000000771"/>
    </source>
</evidence>
<keyword evidence="11" id="KW-1185">Reference proteome</keyword>
<dbReference type="GO" id="GO:0009381">
    <property type="term" value="F:excinuclease ABC activity"/>
    <property type="evidence" value="ECO:0007669"/>
    <property type="project" value="UniProtKB-UniRule"/>
</dbReference>
<dbReference type="Pfam" id="PF01541">
    <property type="entry name" value="GIY-YIG"/>
    <property type="match status" value="1"/>
</dbReference>
<evidence type="ECO:0000256" key="5">
    <source>
        <dbReference type="ARBA" id="ARBA00023204"/>
    </source>
</evidence>
<keyword evidence="2 6" id="KW-0227">DNA damage</keyword>
<evidence type="ECO:0000256" key="4">
    <source>
        <dbReference type="ARBA" id="ARBA00022881"/>
    </source>
</evidence>
<dbReference type="PROSITE" id="PS50164">
    <property type="entry name" value="GIY_YIG"/>
    <property type="match status" value="1"/>
</dbReference>
<dbReference type="SUPFAM" id="SSF46600">
    <property type="entry name" value="C-terminal UvrC-binding domain of UvrB"/>
    <property type="match status" value="1"/>
</dbReference>
<dbReference type="SMART" id="SM00465">
    <property type="entry name" value="GIYc"/>
    <property type="match status" value="1"/>
</dbReference>
<dbReference type="SUPFAM" id="SSF47781">
    <property type="entry name" value="RuvA domain 2-like"/>
    <property type="match status" value="1"/>
</dbReference>
<dbReference type="InterPro" id="IPR036876">
    <property type="entry name" value="UVR_dom_sf"/>
</dbReference>
<dbReference type="InterPro" id="IPR050066">
    <property type="entry name" value="UvrABC_protein_C"/>
</dbReference>
<dbReference type="Proteomes" id="UP000000771">
    <property type="component" value="Chromosome"/>
</dbReference>
<comment type="subcellular location">
    <subcellularLocation>
        <location evidence="6">Cytoplasm</location>
    </subcellularLocation>
</comment>
<protein>
    <recommendedName>
        <fullName evidence="6">UvrABC system protein C</fullName>
        <shortName evidence="6">Protein UvrC</shortName>
    </recommendedName>
    <alternativeName>
        <fullName evidence="6">Excinuclease ABC subunit C</fullName>
    </alternativeName>
</protein>
<keyword evidence="1 6" id="KW-0963">Cytoplasm</keyword>
<dbReference type="eggNOG" id="COG0322">
    <property type="taxonomic scope" value="Bacteria"/>
</dbReference>
<comment type="similarity">
    <text evidence="6">Belongs to the UvrC family.</text>
</comment>
<dbReference type="InterPro" id="IPR047296">
    <property type="entry name" value="GIY-YIG_UvrC_Cho"/>
</dbReference>
<dbReference type="EMBL" id="CP001631">
    <property type="protein sequence ID" value="ACU53791.1"/>
    <property type="molecule type" value="Genomic_DNA"/>
</dbReference>
<dbReference type="InterPro" id="IPR004791">
    <property type="entry name" value="UvrC"/>
</dbReference>
<dbReference type="InterPro" id="IPR001943">
    <property type="entry name" value="UVR_dom"/>
</dbReference>
<dbReference type="NCBIfam" id="NF001824">
    <property type="entry name" value="PRK00558.1-5"/>
    <property type="match status" value="1"/>
</dbReference>
<dbReference type="InterPro" id="IPR035901">
    <property type="entry name" value="GIY-YIG_endonuc_sf"/>
</dbReference>
<evidence type="ECO:0000256" key="2">
    <source>
        <dbReference type="ARBA" id="ARBA00022763"/>
    </source>
</evidence>
<dbReference type="NCBIfam" id="TIGR00194">
    <property type="entry name" value="uvrC"/>
    <property type="match status" value="1"/>
</dbReference>
<dbReference type="GO" id="GO:0006289">
    <property type="term" value="P:nucleotide-excision repair"/>
    <property type="evidence" value="ECO:0007669"/>
    <property type="project" value="UniProtKB-UniRule"/>
</dbReference>
<dbReference type="HAMAP" id="MF_00203">
    <property type="entry name" value="UvrC"/>
    <property type="match status" value="1"/>
</dbReference>
<comment type="function">
    <text evidence="6">The UvrABC repair system catalyzes the recognition and processing of DNA lesions. UvrC both incises the 5' and 3' sides of the lesion. The N-terminal half is responsible for the 3' incision and the C-terminal half is responsible for the 5' incision.</text>
</comment>
<dbReference type="Pfam" id="PF08459">
    <property type="entry name" value="UvrC_RNaseH_dom"/>
    <property type="match status" value="1"/>
</dbReference>
<dbReference type="GO" id="GO:0009432">
    <property type="term" value="P:SOS response"/>
    <property type="evidence" value="ECO:0007669"/>
    <property type="project" value="UniProtKB-UniRule"/>
</dbReference>
<evidence type="ECO:0000259" key="8">
    <source>
        <dbReference type="PROSITE" id="PS50164"/>
    </source>
</evidence>
<keyword evidence="5 6" id="KW-0234">DNA repair</keyword>
<accession>C7LYI3</accession>
<dbReference type="OrthoDB" id="9804933at2"/>
<dbReference type="SUPFAM" id="SSF82771">
    <property type="entry name" value="GIY-YIG endonuclease"/>
    <property type="match status" value="1"/>
</dbReference>
<dbReference type="InterPro" id="IPR000305">
    <property type="entry name" value="GIY-YIG_endonuc"/>
</dbReference>
<keyword evidence="3 6" id="KW-0228">DNA excision</keyword>
<dbReference type="STRING" id="525909.Afer_0845"/>
<feature type="domain" description="UVR" evidence="7">
    <location>
        <begin position="204"/>
        <end position="239"/>
    </location>
</feature>
<dbReference type="Gene3D" id="4.10.860.10">
    <property type="entry name" value="UVR domain"/>
    <property type="match status" value="1"/>
</dbReference>
<dbReference type="GO" id="GO:0009380">
    <property type="term" value="C:excinuclease repair complex"/>
    <property type="evidence" value="ECO:0007669"/>
    <property type="project" value="InterPro"/>
</dbReference>
<dbReference type="InterPro" id="IPR010994">
    <property type="entry name" value="RuvA_2-like"/>
</dbReference>
<dbReference type="PROSITE" id="PS50151">
    <property type="entry name" value="UVR"/>
    <property type="match status" value="1"/>
</dbReference>
<dbReference type="GO" id="GO:0005737">
    <property type="term" value="C:cytoplasm"/>
    <property type="evidence" value="ECO:0007669"/>
    <property type="project" value="UniProtKB-SubCell"/>
</dbReference>
<evidence type="ECO:0000256" key="3">
    <source>
        <dbReference type="ARBA" id="ARBA00022769"/>
    </source>
</evidence>
<name>C7LYI3_ACIFD</name>
<comment type="subunit">
    <text evidence="6">Interacts with UvrB in an incision complex.</text>
</comment>
<dbReference type="Pfam" id="PF02151">
    <property type="entry name" value="UVR"/>
    <property type="match status" value="1"/>
</dbReference>
<evidence type="ECO:0000313" key="10">
    <source>
        <dbReference type="EMBL" id="ACU53791.1"/>
    </source>
</evidence>
<dbReference type="GO" id="GO:0003677">
    <property type="term" value="F:DNA binding"/>
    <property type="evidence" value="ECO:0007669"/>
    <property type="project" value="UniProtKB-UniRule"/>
</dbReference>
<keyword evidence="4 6" id="KW-0267">Excision nuclease</keyword>
<keyword evidence="6" id="KW-0742">SOS response</keyword>
<dbReference type="FunFam" id="3.40.1440.10:FF:000001">
    <property type="entry name" value="UvrABC system protein C"/>
    <property type="match status" value="1"/>
</dbReference>
<feature type="domain" description="UvrC family homology region profile" evidence="9">
    <location>
        <begin position="267"/>
        <end position="484"/>
    </location>
</feature>
<evidence type="ECO:0000256" key="1">
    <source>
        <dbReference type="ARBA" id="ARBA00022490"/>
    </source>
</evidence>
<feature type="domain" description="GIY-YIG" evidence="8">
    <location>
        <begin position="12"/>
        <end position="91"/>
    </location>
</feature>
<dbReference type="Gene3D" id="3.30.420.340">
    <property type="entry name" value="UvrC, RNAse H endonuclease domain"/>
    <property type="match status" value="1"/>
</dbReference>
<dbReference type="Gene3D" id="1.10.150.20">
    <property type="entry name" value="5' to 3' exonuclease, C-terminal subdomain"/>
    <property type="match status" value="1"/>
</dbReference>
<dbReference type="PROSITE" id="PS50165">
    <property type="entry name" value="UVRC"/>
    <property type="match status" value="1"/>
</dbReference>
<dbReference type="InterPro" id="IPR038476">
    <property type="entry name" value="UvrC_RNase_H_dom_sf"/>
</dbReference>
<proteinExistence type="inferred from homology"/>
<evidence type="ECO:0000256" key="6">
    <source>
        <dbReference type="HAMAP-Rule" id="MF_00203"/>
    </source>
</evidence>
<dbReference type="HOGENOM" id="CLU_014841_3_2_11"/>
<dbReference type="Pfam" id="PF22920">
    <property type="entry name" value="UvrC_RNaseH"/>
    <property type="match status" value="1"/>
</dbReference>
<dbReference type="InterPro" id="IPR001162">
    <property type="entry name" value="UvrC_RNase_H_dom"/>
</dbReference>
<dbReference type="KEGG" id="afo:Afer_0845"/>
<sequence length="620" mass="69557">MMDRPDLAAIPEAPGSYQFRDGEDRVIYVGKARNLRARVGSYFQDPRQLSPKTRAMLAVASRLTWIVVPSEQDALLLEYSLIKEHHPRYNIRLRDDKSYPMIAVTVGERWPRAMIYRGKRRRGARYFGPYADAGAAREVLELLRRALPLRTCSPAKLAQHERAGRPCLYFDIGRCVGPCIGAVDEATYRGLVDEVTGFLEGRAGSLVDALETEMHAAASRLEFEEAARLRDRLSAIEAVLERQSVALGHERDLDAIGVHRDELDLYLEVVRVRHGRIVGVGGARAERDSGAMLFDELLDLVRSYYDDQAIDVPPRIVARVEVAEAREATDALTSLLGRPVRVVTPYRRELAVLVEIAERNAALAHQRARRERATDLATRSRGLTELGELAGLGAPPVRIECFDMSHLQGRSYVGSMVVMEDGLMRHGAYRHFRVSVPHNDDVGAMREVLSRRLDRLDDRRFGGRPDLIVLDGGAPQLNGVLRLLEERGMAGTVPVVALAKSFEELYVPDRSEPVRVPRGTLALYLLQQLRDEAHRFAITYHRRRRQLDAERSTLESIPGLGPARRARLLAEFGSIYEIAEASEAELVRAGVPARVASAVRERLGPLYRREPESDPDEEVR</sequence>
<evidence type="ECO:0000259" key="9">
    <source>
        <dbReference type="PROSITE" id="PS50165"/>
    </source>
</evidence>
<dbReference type="PANTHER" id="PTHR30562">
    <property type="entry name" value="UVRC/OXIDOREDUCTASE"/>
    <property type="match status" value="1"/>
</dbReference>
<dbReference type="CDD" id="cd10434">
    <property type="entry name" value="GIY-YIG_UvrC_Cho"/>
    <property type="match status" value="1"/>
</dbReference>
<reference evidence="10 11" key="1">
    <citation type="journal article" date="2009" name="Stand. Genomic Sci.">
        <title>Complete genome sequence of Acidimicrobium ferrooxidans type strain (ICP).</title>
        <authorList>
            <person name="Clum A."/>
            <person name="Nolan M."/>
            <person name="Lang E."/>
            <person name="Glavina Del Rio T."/>
            <person name="Tice H."/>
            <person name="Copeland A."/>
            <person name="Cheng J.F."/>
            <person name="Lucas S."/>
            <person name="Chen F."/>
            <person name="Bruce D."/>
            <person name="Goodwin L."/>
            <person name="Pitluck S."/>
            <person name="Ivanova N."/>
            <person name="Mavrommatis K."/>
            <person name="Mikhailova N."/>
            <person name="Pati A."/>
            <person name="Chen A."/>
            <person name="Palaniappan K."/>
            <person name="Goker M."/>
            <person name="Spring S."/>
            <person name="Land M."/>
            <person name="Hauser L."/>
            <person name="Chang Y.J."/>
            <person name="Jeffries C.C."/>
            <person name="Chain P."/>
            <person name="Bristow J."/>
            <person name="Eisen J.A."/>
            <person name="Markowitz V."/>
            <person name="Hugenholtz P."/>
            <person name="Kyrpides N.C."/>
            <person name="Klenk H.P."/>
            <person name="Lapidus A."/>
        </authorList>
    </citation>
    <scope>NUCLEOTIDE SEQUENCE [LARGE SCALE GENOMIC DNA]</scope>
    <source>
        <strain evidence="11">DSM 10331 / JCM 15462 / NBRC 103882 / ICP</strain>
    </source>
</reference>
<dbReference type="Gene3D" id="3.40.1440.10">
    <property type="entry name" value="GIY-YIG endonuclease"/>
    <property type="match status" value="1"/>
</dbReference>